<name>A0ACA9JYF2_9GLOM</name>
<dbReference type="Proteomes" id="UP000789702">
    <property type="component" value="Unassembled WGS sequence"/>
</dbReference>
<keyword evidence="2" id="KW-1185">Reference proteome</keyword>
<sequence>MTKNWHKDLKPQYRFPNCPRFVNSIYESKFEYNLELKDNKIVFSIFDVIDNLKIKN</sequence>
<comment type="caution">
    <text evidence="1">The sequence shown here is derived from an EMBL/GenBank/DDBJ whole genome shotgun (WGS) entry which is preliminary data.</text>
</comment>
<evidence type="ECO:0000313" key="2">
    <source>
        <dbReference type="Proteomes" id="UP000789702"/>
    </source>
</evidence>
<proteinExistence type="predicted"/>
<protein>
    <submittedName>
        <fullName evidence="1">11893_t:CDS:1</fullName>
    </submittedName>
</protein>
<dbReference type="EMBL" id="CAJVPU010000155">
    <property type="protein sequence ID" value="CAG8442236.1"/>
    <property type="molecule type" value="Genomic_DNA"/>
</dbReference>
<gene>
    <name evidence="1" type="ORF">DHETER_LOCUS339</name>
</gene>
<accession>A0ACA9JYF2</accession>
<evidence type="ECO:0000313" key="1">
    <source>
        <dbReference type="EMBL" id="CAG8442236.1"/>
    </source>
</evidence>
<reference evidence="1" key="1">
    <citation type="submission" date="2021-06" db="EMBL/GenBank/DDBJ databases">
        <authorList>
            <person name="Kallberg Y."/>
            <person name="Tangrot J."/>
            <person name="Rosling A."/>
        </authorList>
    </citation>
    <scope>NUCLEOTIDE SEQUENCE</scope>
    <source>
        <strain evidence="1">IL203A</strain>
    </source>
</reference>
<organism evidence="1 2">
    <name type="scientific">Dentiscutata heterogama</name>
    <dbReference type="NCBI Taxonomy" id="1316150"/>
    <lineage>
        <taxon>Eukaryota</taxon>
        <taxon>Fungi</taxon>
        <taxon>Fungi incertae sedis</taxon>
        <taxon>Mucoromycota</taxon>
        <taxon>Glomeromycotina</taxon>
        <taxon>Glomeromycetes</taxon>
        <taxon>Diversisporales</taxon>
        <taxon>Gigasporaceae</taxon>
        <taxon>Dentiscutata</taxon>
    </lineage>
</organism>